<evidence type="ECO:0000256" key="2">
    <source>
        <dbReference type="ARBA" id="ARBA00009773"/>
    </source>
</evidence>
<keyword evidence="8" id="KW-1185">Reference proteome</keyword>
<evidence type="ECO:0000256" key="6">
    <source>
        <dbReference type="SAM" id="Phobius"/>
    </source>
</evidence>
<feature type="transmembrane region" description="Helical" evidence="6">
    <location>
        <begin position="12"/>
        <end position="29"/>
    </location>
</feature>
<feature type="transmembrane region" description="Helical" evidence="6">
    <location>
        <begin position="315"/>
        <end position="345"/>
    </location>
</feature>
<evidence type="ECO:0000256" key="1">
    <source>
        <dbReference type="ARBA" id="ARBA00004141"/>
    </source>
</evidence>
<dbReference type="GO" id="GO:0055085">
    <property type="term" value="P:transmembrane transport"/>
    <property type="evidence" value="ECO:0007669"/>
    <property type="project" value="TreeGrafter"/>
</dbReference>
<dbReference type="RefSeq" id="WP_169296654.1">
    <property type="nucleotide sequence ID" value="NZ_JABBNI010000010.1"/>
</dbReference>
<dbReference type="Pfam" id="PF01594">
    <property type="entry name" value="AI-2E_transport"/>
    <property type="match status" value="1"/>
</dbReference>
<feature type="transmembrane region" description="Helical" evidence="6">
    <location>
        <begin position="65"/>
        <end position="86"/>
    </location>
</feature>
<evidence type="ECO:0000313" key="7">
    <source>
        <dbReference type="EMBL" id="NMM62046.1"/>
    </source>
</evidence>
<comment type="subcellular location">
    <subcellularLocation>
        <location evidence="1">Membrane</location>
        <topology evidence="1">Multi-pass membrane protein</topology>
    </subcellularLocation>
</comment>
<feature type="transmembrane region" description="Helical" evidence="6">
    <location>
        <begin position="280"/>
        <end position="300"/>
    </location>
</feature>
<comment type="similarity">
    <text evidence="2">Belongs to the autoinducer-2 exporter (AI-2E) (TC 2.A.86) family.</text>
</comment>
<dbReference type="InterPro" id="IPR002549">
    <property type="entry name" value="AI-2E-like"/>
</dbReference>
<dbReference type="NCBIfam" id="TIGR02872">
    <property type="entry name" value="spore_ytvI"/>
    <property type="match status" value="1"/>
</dbReference>
<feature type="transmembrane region" description="Helical" evidence="6">
    <location>
        <begin position="245"/>
        <end position="273"/>
    </location>
</feature>
<dbReference type="AlphaFoldDB" id="A0A7Y0EES6"/>
<keyword evidence="5 6" id="KW-0472">Membrane</keyword>
<protein>
    <submittedName>
        <fullName evidence="7">Sporulation integral membrane protein YtvI</fullName>
    </submittedName>
</protein>
<sequence length="351" mass="40001">MEDLLIKLDKFMIFFIIYTVVFLTFFSTINYTLPFVLALLCALILKTPTRYIIKKLKIKSSSASLITTIIFFTVLILLLSFGIGILTTEAIQLGKNTQSYISQNSSNVYESFEKLQKYYKNLDPYIINAVDKNFSNFVTKVSNITVSVTGKVVSTIICFLTSIPYIIMVILFTLLTTYFFTKDIVNVKDKFLTIIPENQTDKIFYIYLETKKMLIKYLLSYMFIISITFLETIIVFLVFKVKYAIILSTLCAFVDILPILGIGTVYIPLALIYVFLFKNYITAFGIIISYILVSIIRQIIEPKIVSSSLGINPVAILAALFIGLKADGILGMIFCIFLVVFYNIFKKINIL</sequence>
<dbReference type="GO" id="GO:0016020">
    <property type="term" value="C:membrane"/>
    <property type="evidence" value="ECO:0007669"/>
    <property type="project" value="UniProtKB-SubCell"/>
</dbReference>
<reference evidence="7 8" key="1">
    <citation type="submission" date="2020-06" db="EMBL/GenBank/DDBJ databases">
        <title>Complete Genome Sequence of Clostridium muelleri sp. nov. P21T, an Acid-Alcohol Producing Acetogen Isolated from Old Hay.</title>
        <authorList>
            <person name="Duncan K.E."/>
            <person name="Tanner R.S."/>
        </authorList>
    </citation>
    <scope>NUCLEOTIDE SEQUENCE [LARGE SCALE GENOMIC DNA]</scope>
    <source>
        <strain evidence="7 8">P21</strain>
    </source>
</reference>
<dbReference type="PANTHER" id="PTHR21716:SF68">
    <property type="entry name" value="TRANSPORT PROTEIN YTVI-RELATED"/>
    <property type="match status" value="1"/>
</dbReference>
<dbReference type="Proteomes" id="UP000537131">
    <property type="component" value="Unassembled WGS sequence"/>
</dbReference>
<dbReference type="InterPro" id="IPR014227">
    <property type="entry name" value="YtvI-like"/>
</dbReference>
<evidence type="ECO:0000256" key="3">
    <source>
        <dbReference type="ARBA" id="ARBA00022692"/>
    </source>
</evidence>
<comment type="caution">
    <text evidence="7">The sequence shown here is derived from an EMBL/GenBank/DDBJ whole genome shotgun (WGS) entry which is preliminary data.</text>
</comment>
<dbReference type="EMBL" id="JABBNI010000010">
    <property type="protein sequence ID" value="NMM62046.1"/>
    <property type="molecule type" value="Genomic_DNA"/>
</dbReference>
<dbReference type="PANTHER" id="PTHR21716">
    <property type="entry name" value="TRANSMEMBRANE PROTEIN"/>
    <property type="match status" value="1"/>
</dbReference>
<feature type="transmembrane region" description="Helical" evidence="6">
    <location>
        <begin position="218"/>
        <end position="239"/>
    </location>
</feature>
<evidence type="ECO:0000256" key="4">
    <source>
        <dbReference type="ARBA" id="ARBA00022989"/>
    </source>
</evidence>
<feature type="transmembrane region" description="Helical" evidence="6">
    <location>
        <begin position="152"/>
        <end position="180"/>
    </location>
</feature>
<keyword evidence="3 6" id="KW-0812">Transmembrane</keyword>
<keyword evidence="4 6" id="KW-1133">Transmembrane helix</keyword>
<evidence type="ECO:0000313" key="8">
    <source>
        <dbReference type="Proteomes" id="UP000537131"/>
    </source>
</evidence>
<evidence type="ECO:0000256" key="5">
    <source>
        <dbReference type="ARBA" id="ARBA00023136"/>
    </source>
</evidence>
<organism evidence="7 8">
    <name type="scientific">Clostridium muellerianum</name>
    <dbReference type="NCBI Taxonomy" id="2716538"/>
    <lineage>
        <taxon>Bacteria</taxon>
        <taxon>Bacillati</taxon>
        <taxon>Bacillota</taxon>
        <taxon>Clostridia</taxon>
        <taxon>Eubacteriales</taxon>
        <taxon>Clostridiaceae</taxon>
        <taxon>Clostridium</taxon>
    </lineage>
</organism>
<name>A0A7Y0EES6_9CLOT</name>
<proteinExistence type="inferred from homology"/>
<accession>A0A7Y0EES6</accession>
<gene>
    <name evidence="7" type="primary">ytvI</name>
    <name evidence="7" type="ORF">HBE96_04935</name>
</gene>